<dbReference type="InterPro" id="IPR002213">
    <property type="entry name" value="UDP_glucos_trans"/>
</dbReference>
<evidence type="ECO:0000256" key="2">
    <source>
        <dbReference type="ARBA" id="ARBA00022679"/>
    </source>
</evidence>
<evidence type="ECO:0000256" key="1">
    <source>
        <dbReference type="ARBA" id="ARBA00022676"/>
    </source>
</evidence>
<sequence>MPRALAEAQGRPLVQLSPTFVGWDGYQEEVAAHLRKLPGADAYRDTFARWLTDCGATTTDVDTFSGPPARALALIPRAMRPHADRVDTDTVTFVGPCFDTRADTDGWTRPAAADNVLLISLGSAYTRQPAFHRPCIAAFGNLPGWHVVLRIGKYTDPEELGTIPPNVEVRSWVPQRAILEQADAFVTHAGMGGCGEVLLAGVPMIAVPQGAEQFMNADRLVELGVARRVDTADASAETLRAALNDLVTDPERVDRSQQLQAAARTEGGTLASIPDNHSDSRVPHGVNGGLRLVFDVFRGVRLVEMMCIDGDGEFVGGTAILRLVALPGELDEPFGAAFSVCLSAGLHGGGARARGKIQYQRVVQGVVAPDPTEAQGGGAQTVFMVGDCFVKYVEQLVLGVVTRRVWRGFAGGGSDGLPIQSPSASGAESGMLIDVFLRRVVGGGRALNMDVLPPLTVAAPRPVLVGPATDCHPLDGFVRAVCRPAPGDDGGSGRLTRAESGAVVPGSLFRVLLRVGEGDAGAVAVAGLRYAQEVVVDVAELVADEILVVHARFGGQEDVVVDRHGLGPHRRGGALSHRVAMQAGGGDPLVLVERLGLRHHRRGQRLAGGVHGGGQQRALSLRAGVRHGVVEVCVLLRSARHGGTHGSLYGGSLRVRSACRTVLVPGLRP</sequence>
<feature type="region of interest" description="Disordered" evidence="3">
    <location>
        <begin position="257"/>
        <end position="282"/>
    </location>
</feature>
<gene>
    <name evidence="4" type="ORF">HEK616_28920</name>
</gene>
<evidence type="ECO:0000313" key="4">
    <source>
        <dbReference type="EMBL" id="BDM69405.1"/>
    </source>
</evidence>
<keyword evidence="2" id="KW-0808">Transferase</keyword>
<keyword evidence="5" id="KW-1185">Reference proteome</keyword>
<dbReference type="PANTHER" id="PTHR48043">
    <property type="entry name" value="EG:EG0003.4 PROTEIN-RELATED"/>
    <property type="match status" value="1"/>
</dbReference>
<reference evidence="4" key="1">
    <citation type="submission" date="2022-06" db="EMBL/GenBank/DDBJ databases">
        <title>Complete genome sequence of Streptomyces nigrescens HEK616.</title>
        <authorList>
            <person name="Asamizu S."/>
            <person name="Onaka H."/>
        </authorList>
    </citation>
    <scope>NUCLEOTIDE SEQUENCE</scope>
    <source>
        <strain evidence="4">HEK616</strain>
    </source>
</reference>
<dbReference type="EMBL" id="AP026073">
    <property type="protein sequence ID" value="BDM69405.1"/>
    <property type="molecule type" value="Genomic_DNA"/>
</dbReference>
<dbReference type="InterPro" id="IPR050271">
    <property type="entry name" value="UDP-glycosyltransferase"/>
</dbReference>
<dbReference type="SUPFAM" id="SSF53756">
    <property type="entry name" value="UDP-Glycosyltransferase/glycogen phosphorylase"/>
    <property type="match status" value="1"/>
</dbReference>
<name>A0ABM7ZSS4_STRNI</name>
<organism evidence="4 5">
    <name type="scientific">Streptomyces nigrescens</name>
    <dbReference type="NCBI Taxonomy" id="1920"/>
    <lineage>
        <taxon>Bacteria</taxon>
        <taxon>Bacillati</taxon>
        <taxon>Actinomycetota</taxon>
        <taxon>Actinomycetes</taxon>
        <taxon>Kitasatosporales</taxon>
        <taxon>Streptomycetaceae</taxon>
        <taxon>Streptomyces</taxon>
    </lineage>
</organism>
<dbReference type="PANTHER" id="PTHR48043:SF145">
    <property type="entry name" value="FI06409P-RELATED"/>
    <property type="match status" value="1"/>
</dbReference>
<dbReference type="CDD" id="cd03784">
    <property type="entry name" value="GT1_Gtf-like"/>
    <property type="match status" value="1"/>
</dbReference>
<keyword evidence="1" id="KW-0328">Glycosyltransferase</keyword>
<dbReference type="Gene3D" id="3.40.50.2000">
    <property type="entry name" value="Glycogen Phosphorylase B"/>
    <property type="match status" value="2"/>
</dbReference>
<accession>A0ABM7ZSS4</accession>
<dbReference type="Proteomes" id="UP001059597">
    <property type="component" value="Chromosome"/>
</dbReference>
<evidence type="ECO:0000313" key="5">
    <source>
        <dbReference type="Proteomes" id="UP001059597"/>
    </source>
</evidence>
<evidence type="ECO:0000256" key="3">
    <source>
        <dbReference type="SAM" id="MobiDB-lite"/>
    </source>
</evidence>
<proteinExistence type="predicted"/>
<dbReference type="Pfam" id="PF00201">
    <property type="entry name" value="UDPGT"/>
    <property type="match status" value="1"/>
</dbReference>
<protein>
    <submittedName>
        <fullName evidence="4">Uncharacterized protein</fullName>
    </submittedName>
</protein>